<feature type="transmembrane region" description="Helical" evidence="1">
    <location>
        <begin position="7"/>
        <end position="26"/>
    </location>
</feature>
<dbReference type="RefSeq" id="WP_112783973.1">
    <property type="nucleotide sequence ID" value="NZ_CP030041.1"/>
</dbReference>
<dbReference type="Proteomes" id="UP000248688">
    <property type="component" value="Chromosome"/>
</dbReference>
<reference evidence="2 3" key="1">
    <citation type="submission" date="2018-06" db="EMBL/GenBank/DDBJ databases">
        <title>Echinicola strongylocentroti sp. nov., isolated from a sea urchin Strongylocentrotus intermedius.</title>
        <authorList>
            <person name="Bae S.S."/>
        </authorList>
    </citation>
    <scope>NUCLEOTIDE SEQUENCE [LARGE SCALE GENOMIC DNA]</scope>
    <source>
        <strain evidence="2 3">MEBiC08714</strain>
    </source>
</reference>
<evidence type="ECO:0008006" key="4">
    <source>
        <dbReference type="Google" id="ProtNLM"/>
    </source>
</evidence>
<protein>
    <recommendedName>
        <fullName evidence="4">6-phosphogluconate dehydrogenase</fullName>
    </recommendedName>
</protein>
<keyword evidence="3" id="KW-1185">Reference proteome</keyword>
<dbReference type="OrthoDB" id="9794557at2"/>
<evidence type="ECO:0000256" key="1">
    <source>
        <dbReference type="SAM" id="Phobius"/>
    </source>
</evidence>
<dbReference type="AlphaFoldDB" id="A0A2Z4IHJ6"/>
<dbReference type="KEGG" id="est:DN752_10920"/>
<organism evidence="2 3">
    <name type="scientific">Echinicola strongylocentroti</name>
    <dbReference type="NCBI Taxonomy" id="1795355"/>
    <lineage>
        <taxon>Bacteria</taxon>
        <taxon>Pseudomonadati</taxon>
        <taxon>Bacteroidota</taxon>
        <taxon>Cytophagia</taxon>
        <taxon>Cytophagales</taxon>
        <taxon>Cyclobacteriaceae</taxon>
        <taxon>Echinicola</taxon>
    </lineage>
</organism>
<keyword evidence="1" id="KW-0812">Transmembrane</keyword>
<name>A0A2Z4IHJ6_9BACT</name>
<accession>A0A2Z4IHJ6</accession>
<evidence type="ECO:0000313" key="3">
    <source>
        <dbReference type="Proteomes" id="UP000248688"/>
    </source>
</evidence>
<sequence>MNKYVKIAIFSLLIIMAGFIYWRYFFVFAEGVKGGTLNYYEKKGFIFKTWEGRLVQEGFQSPTAGALQSNEFRFSGVDGDVSEKLERASGNFVEVRYREYLGALPWRGASKHVVYEVLQVGKRNNGSGNGELPVNGQ</sequence>
<proteinExistence type="predicted"/>
<keyword evidence="1" id="KW-1133">Transmembrane helix</keyword>
<keyword evidence="1" id="KW-0472">Membrane</keyword>
<gene>
    <name evidence="2" type="ORF">DN752_10920</name>
</gene>
<dbReference type="EMBL" id="CP030041">
    <property type="protein sequence ID" value="AWW30592.1"/>
    <property type="molecule type" value="Genomic_DNA"/>
</dbReference>
<evidence type="ECO:0000313" key="2">
    <source>
        <dbReference type="EMBL" id="AWW30592.1"/>
    </source>
</evidence>